<gene>
    <name evidence="1" type="ORF">STSP2_01723</name>
</gene>
<evidence type="ECO:0008006" key="3">
    <source>
        <dbReference type="Google" id="ProtNLM"/>
    </source>
</evidence>
<name>A0A1U9NL54_9BACT</name>
<dbReference type="EMBL" id="CP019791">
    <property type="protein sequence ID" value="AQT68555.1"/>
    <property type="molecule type" value="Genomic_DNA"/>
</dbReference>
<protein>
    <recommendedName>
        <fullName evidence="3">Lipocalin-like domain-containing protein</fullName>
    </recommendedName>
</protein>
<evidence type="ECO:0000313" key="1">
    <source>
        <dbReference type="EMBL" id="AQT68555.1"/>
    </source>
</evidence>
<sequence>MFKLKFDIILMLPIFCLTLFGCNDSRDTVQPNDRLPAHLVGVWASEDAVMEGSALFEGVAVYLGADGVGAIVGGPPAIGCQIIAKFESSNDTILYEMTENGKTVEKGKLLYDPDHRTLTLIQDTCVVLTRRFDELDDNTLTDLGLEEEN</sequence>
<organism evidence="1 2">
    <name type="scientific">Anaerohalosphaera lusitana</name>
    <dbReference type="NCBI Taxonomy" id="1936003"/>
    <lineage>
        <taxon>Bacteria</taxon>
        <taxon>Pseudomonadati</taxon>
        <taxon>Planctomycetota</taxon>
        <taxon>Phycisphaerae</taxon>
        <taxon>Sedimentisphaerales</taxon>
        <taxon>Anaerohalosphaeraceae</taxon>
        <taxon>Anaerohalosphaera</taxon>
    </lineage>
</organism>
<keyword evidence="2" id="KW-1185">Reference proteome</keyword>
<dbReference type="PROSITE" id="PS51257">
    <property type="entry name" value="PROKAR_LIPOPROTEIN"/>
    <property type="match status" value="1"/>
</dbReference>
<reference evidence="2" key="1">
    <citation type="submission" date="2017-02" db="EMBL/GenBank/DDBJ databases">
        <title>Comparative genomics and description of representatives of a novel lineage of planctomycetes thriving in anoxic sediments.</title>
        <authorList>
            <person name="Spring S."/>
            <person name="Bunk B."/>
            <person name="Sproer C."/>
        </authorList>
    </citation>
    <scope>NUCLEOTIDE SEQUENCE [LARGE SCALE GENOMIC DNA]</scope>
    <source>
        <strain evidence="2">ST-NAGAB-D1</strain>
    </source>
</reference>
<dbReference type="OrthoDB" id="8755038at2"/>
<dbReference type="RefSeq" id="WP_146661648.1">
    <property type="nucleotide sequence ID" value="NZ_CP019791.1"/>
</dbReference>
<dbReference type="AlphaFoldDB" id="A0A1U9NL54"/>
<accession>A0A1U9NL54</accession>
<evidence type="ECO:0000313" key="2">
    <source>
        <dbReference type="Proteomes" id="UP000189674"/>
    </source>
</evidence>
<dbReference type="KEGG" id="alus:STSP2_01723"/>
<dbReference type="Proteomes" id="UP000189674">
    <property type="component" value="Chromosome"/>
</dbReference>
<proteinExistence type="predicted"/>